<dbReference type="RefSeq" id="XP_040761683.1">
    <property type="nucleotide sequence ID" value="XM_040901994.1"/>
</dbReference>
<dbReference type="InterPro" id="IPR000210">
    <property type="entry name" value="BTB/POZ_dom"/>
</dbReference>
<dbReference type="AlphaFoldDB" id="A0A165D1B3"/>
<dbReference type="InterPro" id="IPR011333">
    <property type="entry name" value="SKP1/BTB/POZ_sf"/>
</dbReference>
<reference evidence="2 3" key="1">
    <citation type="journal article" date="2016" name="Mol. Biol. Evol.">
        <title>Comparative Genomics of Early-Diverging Mushroom-Forming Fungi Provides Insights into the Origins of Lignocellulose Decay Capabilities.</title>
        <authorList>
            <person name="Nagy L.G."/>
            <person name="Riley R."/>
            <person name="Tritt A."/>
            <person name="Adam C."/>
            <person name="Daum C."/>
            <person name="Floudas D."/>
            <person name="Sun H."/>
            <person name="Yadav J.S."/>
            <person name="Pangilinan J."/>
            <person name="Larsson K.H."/>
            <person name="Matsuura K."/>
            <person name="Barry K."/>
            <person name="Labutti K."/>
            <person name="Kuo R."/>
            <person name="Ohm R.A."/>
            <person name="Bhattacharya S.S."/>
            <person name="Shirouzu T."/>
            <person name="Yoshinaga Y."/>
            <person name="Martin F.M."/>
            <person name="Grigoriev I.V."/>
            <person name="Hibbett D.S."/>
        </authorList>
    </citation>
    <scope>NUCLEOTIDE SEQUENCE [LARGE SCALE GENOMIC DNA]</scope>
    <source>
        <strain evidence="2 3">93-53</strain>
    </source>
</reference>
<proteinExistence type="predicted"/>
<name>A0A165D1B3_9APHY</name>
<dbReference type="PROSITE" id="PS50097">
    <property type="entry name" value="BTB"/>
    <property type="match status" value="1"/>
</dbReference>
<dbReference type="GeneID" id="63819025"/>
<feature type="domain" description="BTB" evidence="1">
    <location>
        <begin position="32"/>
        <end position="106"/>
    </location>
</feature>
<gene>
    <name evidence="2" type="ORF">LAESUDRAFT_319461</name>
</gene>
<accession>A0A165D1B3</accession>
<dbReference type="Pfam" id="PF00651">
    <property type="entry name" value="BTB"/>
    <property type="match status" value="1"/>
</dbReference>
<protein>
    <recommendedName>
        <fullName evidence="1">BTB domain-containing protein</fullName>
    </recommendedName>
</protein>
<dbReference type="SUPFAM" id="SSF54695">
    <property type="entry name" value="POZ domain"/>
    <property type="match status" value="1"/>
</dbReference>
<evidence type="ECO:0000313" key="2">
    <source>
        <dbReference type="EMBL" id="KZT03943.1"/>
    </source>
</evidence>
<dbReference type="STRING" id="1314785.A0A165D1B3"/>
<evidence type="ECO:0000259" key="1">
    <source>
        <dbReference type="PROSITE" id="PS50097"/>
    </source>
</evidence>
<dbReference type="Gene3D" id="3.30.710.10">
    <property type="entry name" value="Potassium Channel Kv1.1, Chain A"/>
    <property type="match status" value="1"/>
</dbReference>
<sequence>MAHAHGRTFVRFISIVSAYGPVKHERFYFEDGNVVFLVETTLFKVHRYSLETKSGVFETMFSLKPPKDQSVEGDSKYNPIHLQGTTVVDFERFLTVLYPRDLRRSDLNSFDEWLSVLELATKYAVDDMREVAIQHATRAGSLAQRIYMARLYHLPDLLLKARIEMCQRQQAITVEEGRMLGVDEVVVLSECRAYIRSAEGRVVKYLPRDVQYLEAQYRQLGDPID</sequence>
<dbReference type="Proteomes" id="UP000076871">
    <property type="component" value="Unassembled WGS sequence"/>
</dbReference>
<dbReference type="SMART" id="SM00225">
    <property type="entry name" value="BTB"/>
    <property type="match status" value="1"/>
</dbReference>
<dbReference type="CDD" id="cd18186">
    <property type="entry name" value="BTB_POZ_ZBTB_KLHL-like"/>
    <property type="match status" value="1"/>
</dbReference>
<evidence type="ECO:0000313" key="3">
    <source>
        <dbReference type="Proteomes" id="UP000076871"/>
    </source>
</evidence>
<dbReference type="EMBL" id="KV427640">
    <property type="protein sequence ID" value="KZT03943.1"/>
    <property type="molecule type" value="Genomic_DNA"/>
</dbReference>
<dbReference type="InParanoid" id="A0A165D1B3"/>
<keyword evidence="3" id="KW-1185">Reference proteome</keyword>
<organism evidence="2 3">
    <name type="scientific">Laetiporus sulphureus 93-53</name>
    <dbReference type="NCBI Taxonomy" id="1314785"/>
    <lineage>
        <taxon>Eukaryota</taxon>
        <taxon>Fungi</taxon>
        <taxon>Dikarya</taxon>
        <taxon>Basidiomycota</taxon>
        <taxon>Agaricomycotina</taxon>
        <taxon>Agaricomycetes</taxon>
        <taxon>Polyporales</taxon>
        <taxon>Laetiporus</taxon>
    </lineage>
</organism>
<dbReference type="OrthoDB" id="3199068at2759"/>